<organism evidence="2 3">
    <name type="scientific">Rubus argutus</name>
    <name type="common">Southern blackberry</name>
    <dbReference type="NCBI Taxonomy" id="59490"/>
    <lineage>
        <taxon>Eukaryota</taxon>
        <taxon>Viridiplantae</taxon>
        <taxon>Streptophyta</taxon>
        <taxon>Embryophyta</taxon>
        <taxon>Tracheophyta</taxon>
        <taxon>Spermatophyta</taxon>
        <taxon>Magnoliopsida</taxon>
        <taxon>eudicotyledons</taxon>
        <taxon>Gunneridae</taxon>
        <taxon>Pentapetalae</taxon>
        <taxon>rosids</taxon>
        <taxon>fabids</taxon>
        <taxon>Rosales</taxon>
        <taxon>Rosaceae</taxon>
        <taxon>Rosoideae</taxon>
        <taxon>Rosoideae incertae sedis</taxon>
        <taxon>Rubus</taxon>
    </lineage>
</organism>
<gene>
    <name evidence="2" type="ORF">M0R45_026235</name>
</gene>
<evidence type="ECO:0000313" key="2">
    <source>
        <dbReference type="EMBL" id="KAK9929127.1"/>
    </source>
</evidence>
<evidence type="ECO:0000256" key="1">
    <source>
        <dbReference type="SAM" id="MobiDB-lite"/>
    </source>
</evidence>
<accession>A0AAW1WXM1</accession>
<evidence type="ECO:0000313" key="3">
    <source>
        <dbReference type="Proteomes" id="UP001457282"/>
    </source>
</evidence>
<protein>
    <submittedName>
        <fullName evidence="2">Uncharacterized protein</fullName>
    </submittedName>
</protein>
<proteinExistence type="predicted"/>
<sequence length="88" mass="9444">MVRRQRTGIVAAPQGGARAEARLQALDLLAAAGLKRWGRWHRGDRRRGQRGDAALLGLAATGSLVGVGYGSEGTHAEERMDDEPVVIR</sequence>
<reference evidence="2 3" key="1">
    <citation type="journal article" date="2023" name="G3 (Bethesda)">
        <title>A chromosome-length genome assembly and annotation of blackberry (Rubus argutus, cv. 'Hillquist').</title>
        <authorList>
            <person name="Bruna T."/>
            <person name="Aryal R."/>
            <person name="Dudchenko O."/>
            <person name="Sargent D.J."/>
            <person name="Mead D."/>
            <person name="Buti M."/>
            <person name="Cavallini A."/>
            <person name="Hytonen T."/>
            <person name="Andres J."/>
            <person name="Pham M."/>
            <person name="Weisz D."/>
            <person name="Mascagni F."/>
            <person name="Usai G."/>
            <person name="Natali L."/>
            <person name="Bassil N."/>
            <person name="Fernandez G.E."/>
            <person name="Lomsadze A."/>
            <person name="Armour M."/>
            <person name="Olukolu B."/>
            <person name="Poorten T."/>
            <person name="Britton C."/>
            <person name="Davik J."/>
            <person name="Ashrafi H."/>
            <person name="Aiden E.L."/>
            <person name="Borodovsky M."/>
            <person name="Worthington M."/>
        </authorList>
    </citation>
    <scope>NUCLEOTIDE SEQUENCE [LARGE SCALE GENOMIC DNA]</scope>
    <source>
        <strain evidence="2">PI 553951</strain>
    </source>
</reference>
<comment type="caution">
    <text evidence="2">The sequence shown here is derived from an EMBL/GenBank/DDBJ whole genome shotgun (WGS) entry which is preliminary data.</text>
</comment>
<name>A0AAW1WXM1_RUBAR</name>
<dbReference type="Proteomes" id="UP001457282">
    <property type="component" value="Unassembled WGS sequence"/>
</dbReference>
<feature type="compositionally biased region" description="Acidic residues" evidence="1">
    <location>
        <begin position="79"/>
        <end position="88"/>
    </location>
</feature>
<keyword evidence="3" id="KW-1185">Reference proteome</keyword>
<dbReference type="EMBL" id="JBEDUW010000005">
    <property type="protein sequence ID" value="KAK9929127.1"/>
    <property type="molecule type" value="Genomic_DNA"/>
</dbReference>
<dbReference type="AlphaFoldDB" id="A0AAW1WXM1"/>
<feature type="region of interest" description="Disordered" evidence="1">
    <location>
        <begin position="69"/>
        <end position="88"/>
    </location>
</feature>